<proteinExistence type="predicted"/>
<evidence type="ECO:0000256" key="1">
    <source>
        <dbReference type="ARBA" id="ARBA00023242"/>
    </source>
</evidence>
<name>A0AAV3ZW91_9GAST</name>
<keyword evidence="3" id="KW-0804">Transcription</keyword>
<keyword evidence="4" id="KW-1185">Reference proteome</keyword>
<reference evidence="3 4" key="1">
    <citation type="journal article" date="2021" name="Elife">
        <title>Chloroplast acquisition without the gene transfer in kleptoplastic sea slugs, Plakobranchus ocellatus.</title>
        <authorList>
            <person name="Maeda T."/>
            <person name="Takahashi S."/>
            <person name="Yoshida T."/>
            <person name="Shimamura S."/>
            <person name="Takaki Y."/>
            <person name="Nagai Y."/>
            <person name="Toyoda A."/>
            <person name="Suzuki Y."/>
            <person name="Arimoto A."/>
            <person name="Ishii H."/>
            <person name="Satoh N."/>
            <person name="Nishiyama T."/>
            <person name="Hasebe M."/>
            <person name="Maruyama T."/>
            <person name="Minagawa J."/>
            <person name="Obokata J."/>
            <person name="Shigenobu S."/>
        </authorList>
    </citation>
    <scope>NUCLEOTIDE SEQUENCE [LARGE SCALE GENOMIC DNA]</scope>
</reference>
<dbReference type="GO" id="GO:0006352">
    <property type="term" value="P:DNA-templated transcription initiation"/>
    <property type="evidence" value="ECO:0007669"/>
    <property type="project" value="InterPro"/>
</dbReference>
<accession>A0AAV3ZW91</accession>
<dbReference type="GO" id="GO:0006362">
    <property type="term" value="P:transcription elongation by RNA polymerase I"/>
    <property type="evidence" value="ECO:0007669"/>
    <property type="project" value="TreeGrafter"/>
</dbReference>
<organism evidence="3 4">
    <name type="scientific">Plakobranchus ocellatus</name>
    <dbReference type="NCBI Taxonomy" id="259542"/>
    <lineage>
        <taxon>Eukaryota</taxon>
        <taxon>Metazoa</taxon>
        <taxon>Spiralia</taxon>
        <taxon>Lophotrochozoa</taxon>
        <taxon>Mollusca</taxon>
        <taxon>Gastropoda</taxon>
        <taxon>Heterobranchia</taxon>
        <taxon>Euthyneura</taxon>
        <taxon>Panpulmonata</taxon>
        <taxon>Sacoglossa</taxon>
        <taxon>Placobranchoidea</taxon>
        <taxon>Plakobranchidae</taxon>
        <taxon>Plakobranchus</taxon>
    </lineage>
</organism>
<gene>
    <name evidence="3" type="ORF">PoB_002519400</name>
</gene>
<feature type="compositionally biased region" description="Basic residues" evidence="2">
    <location>
        <begin position="202"/>
        <end position="216"/>
    </location>
</feature>
<dbReference type="EMBL" id="BLXT01002861">
    <property type="protein sequence ID" value="GFN98688.1"/>
    <property type="molecule type" value="Genomic_DNA"/>
</dbReference>
<feature type="region of interest" description="Disordered" evidence="2">
    <location>
        <begin position="160"/>
        <end position="216"/>
    </location>
</feature>
<sequence length="216" mass="23840">MVATFNKTIRKHIFLHPGDKKRRHAALRAALLKDKRKYSDKLEGALLDVKNLKVVGGRHLVVEGYISMEVEADCLVFSPQPGQILEGVVNKKSFSHLGCLVMEIFNASLSMPSSQASMPQLGDLVSFVVTEVIVDGEILFLKGTLESIISHSVPVKQEPKAFVKEEDTSETPADVDQSGDASLSEDMAVKTEPSTFDSPEKSKKKKKKKKKEKDTD</sequence>
<dbReference type="AlphaFoldDB" id="A0AAV3ZW91"/>
<evidence type="ECO:0000313" key="4">
    <source>
        <dbReference type="Proteomes" id="UP000735302"/>
    </source>
</evidence>
<dbReference type="PANTHER" id="PTHR12709:SF5">
    <property type="entry name" value="DNA-DIRECTED RNA POLYMERASE I SUBUNIT RPA43"/>
    <property type="match status" value="1"/>
</dbReference>
<dbReference type="Proteomes" id="UP000735302">
    <property type="component" value="Unassembled WGS sequence"/>
</dbReference>
<dbReference type="PANTHER" id="PTHR12709">
    <property type="entry name" value="DNA-DIRECTED RNA POLYMERASE II, III"/>
    <property type="match status" value="1"/>
</dbReference>
<dbReference type="InterPro" id="IPR045113">
    <property type="entry name" value="Rpb7-like"/>
</dbReference>
<protein>
    <submittedName>
        <fullName evidence="3">DNA-directed RNA polymerase i subunit rpa43</fullName>
    </submittedName>
</protein>
<dbReference type="GO" id="GO:0005736">
    <property type="term" value="C:RNA polymerase I complex"/>
    <property type="evidence" value="ECO:0007669"/>
    <property type="project" value="TreeGrafter"/>
</dbReference>
<comment type="caution">
    <text evidence="3">The sequence shown here is derived from an EMBL/GenBank/DDBJ whole genome shotgun (WGS) entry which is preliminary data.</text>
</comment>
<keyword evidence="3" id="KW-0240">DNA-directed RNA polymerase</keyword>
<evidence type="ECO:0000256" key="2">
    <source>
        <dbReference type="SAM" id="MobiDB-lite"/>
    </source>
</evidence>
<dbReference type="Gene3D" id="2.40.50.1060">
    <property type="match status" value="1"/>
</dbReference>
<evidence type="ECO:0000313" key="3">
    <source>
        <dbReference type="EMBL" id="GFN98688.1"/>
    </source>
</evidence>
<keyword evidence="1" id="KW-0539">Nucleus</keyword>